<dbReference type="PANTHER" id="PTHR37941">
    <property type="entry name" value="FUMARASE E-RELATED"/>
    <property type="match status" value="1"/>
</dbReference>
<evidence type="ECO:0000313" key="4">
    <source>
        <dbReference type="Proteomes" id="UP000290401"/>
    </source>
</evidence>
<dbReference type="AlphaFoldDB" id="A0AAE6C967"/>
<dbReference type="InterPro" id="IPR038026">
    <property type="entry name" value="MtlR-like_sf"/>
</dbReference>
<dbReference type="GO" id="GO:0045892">
    <property type="term" value="P:negative regulation of DNA-templated transcription"/>
    <property type="evidence" value="ECO:0007669"/>
    <property type="project" value="TreeGrafter"/>
</dbReference>
<evidence type="ECO:0000313" key="3">
    <source>
        <dbReference type="Proteomes" id="UP000288972"/>
    </source>
</evidence>
<evidence type="ECO:0000313" key="2">
    <source>
        <dbReference type="EMBL" id="RXH13718.1"/>
    </source>
</evidence>
<reference evidence="2 4" key="2">
    <citation type="submission" date="2018-10" db="EMBL/GenBank/DDBJ databases">
        <title>Bradyrhizobium sp. nov., effective nodules isolated from peanut in China.</title>
        <authorList>
            <person name="Li Y."/>
        </authorList>
    </citation>
    <scope>NUCLEOTIDE SEQUENCE [LARGE SCALE GENOMIC DNA]</scope>
    <source>
        <strain evidence="2 4">CCBAU 53426</strain>
    </source>
</reference>
<dbReference type="PANTHER" id="PTHR37941:SF1">
    <property type="entry name" value="FUMARASE E-RELATED"/>
    <property type="match status" value="1"/>
</dbReference>
<reference evidence="1 3" key="1">
    <citation type="submission" date="2018-06" db="EMBL/GenBank/DDBJ databases">
        <title>Comparative genomics of rhizobia nodulating Arachis hypogaea in China.</title>
        <authorList>
            <person name="Li Y."/>
        </authorList>
    </citation>
    <scope>NUCLEOTIDE SEQUENCE [LARGE SCALE GENOMIC DNA]</scope>
    <source>
        <strain evidence="1 3">CCBAU 51670</strain>
    </source>
</reference>
<dbReference type="SUPFAM" id="SSF158668">
    <property type="entry name" value="MtlR-like"/>
    <property type="match status" value="1"/>
</dbReference>
<dbReference type="EMBL" id="RDQZ01000009">
    <property type="protein sequence ID" value="RXH13718.1"/>
    <property type="molecule type" value="Genomic_DNA"/>
</dbReference>
<accession>A0AAE6C967</accession>
<dbReference type="RefSeq" id="WP_128951954.1">
    <property type="nucleotide sequence ID" value="NZ_CP030053.1"/>
</dbReference>
<name>A0AAE6C967_9BRAD</name>
<keyword evidence="4" id="KW-1185">Reference proteome</keyword>
<evidence type="ECO:0000313" key="1">
    <source>
        <dbReference type="EMBL" id="QAU47215.1"/>
    </source>
</evidence>
<dbReference type="EMBL" id="CP030053">
    <property type="protein sequence ID" value="QAU47215.1"/>
    <property type="molecule type" value="Genomic_DNA"/>
</dbReference>
<dbReference type="Proteomes" id="UP000290401">
    <property type="component" value="Unassembled WGS sequence"/>
</dbReference>
<gene>
    <name evidence="2" type="ORF">EAS56_14070</name>
    <name evidence="1" type="ORF">XH91_18905</name>
</gene>
<dbReference type="Gene3D" id="1.20.120.330">
    <property type="entry name" value="Nucleotidyltransferases domain 2"/>
    <property type="match status" value="1"/>
</dbReference>
<dbReference type="KEGG" id="bgz:XH91_18905"/>
<dbReference type="InterPro" id="IPR007761">
    <property type="entry name" value="MtlR-like"/>
</dbReference>
<dbReference type="Proteomes" id="UP000288972">
    <property type="component" value="Chromosome"/>
</dbReference>
<proteinExistence type="predicted"/>
<protein>
    <submittedName>
        <fullName evidence="1">Uncharacterized protein</fullName>
    </submittedName>
</protein>
<sequence>MSILSKLRTLSRQQGSMEDFAEFNKQIRSEENDRGAALLAVTNADMALTQVIYNVLRPDDVAKDRLEQEGGPLQSFGQRITMGRVLGIYGSDTQHNLDLLRHIRNAFAHAHIPITFQTKEVVDAISLFKNLPLFPPYILDSQLKEAPEDPRARFHHHCEWATHNLNVWGFRMQLEMKDDKQLGFVTYRQSVPMP</sequence>
<organism evidence="1 3">
    <name type="scientific">Bradyrhizobium guangzhouense</name>
    <dbReference type="NCBI Taxonomy" id="1325095"/>
    <lineage>
        <taxon>Bacteria</taxon>
        <taxon>Pseudomonadati</taxon>
        <taxon>Pseudomonadota</taxon>
        <taxon>Alphaproteobacteria</taxon>
        <taxon>Hyphomicrobiales</taxon>
        <taxon>Nitrobacteraceae</taxon>
        <taxon>Bradyrhizobium</taxon>
    </lineage>
</organism>